<dbReference type="AlphaFoldDB" id="A0A9P1ISG6"/>
<feature type="transmembrane region" description="Helical" evidence="1">
    <location>
        <begin position="24"/>
        <end position="48"/>
    </location>
</feature>
<dbReference type="OrthoDB" id="5820288at2759"/>
<dbReference type="Proteomes" id="UP001152747">
    <property type="component" value="Unassembled WGS sequence"/>
</dbReference>
<dbReference type="SUPFAM" id="SSF81321">
    <property type="entry name" value="Family A G protein-coupled receptor-like"/>
    <property type="match status" value="1"/>
</dbReference>
<dbReference type="Gene3D" id="1.20.1070.10">
    <property type="entry name" value="Rhodopsin 7-helix transmembrane proteins"/>
    <property type="match status" value="1"/>
</dbReference>
<feature type="transmembrane region" description="Helical" evidence="1">
    <location>
        <begin position="140"/>
        <end position="160"/>
    </location>
</feature>
<organism evidence="2 3">
    <name type="scientific">Caenorhabditis angaria</name>
    <dbReference type="NCBI Taxonomy" id="860376"/>
    <lineage>
        <taxon>Eukaryota</taxon>
        <taxon>Metazoa</taxon>
        <taxon>Ecdysozoa</taxon>
        <taxon>Nematoda</taxon>
        <taxon>Chromadorea</taxon>
        <taxon>Rhabditida</taxon>
        <taxon>Rhabditina</taxon>
        <taxon>Rhabditomorpha</taxon>
        <taxon>Rhabditoidea</taxon>
        <taxon>Rhabditidae</taxon>
        <taxon>Peloderinae</taxon>
        <taxon>Caenorhabditis</taxon>
    </lineage>
</organism>
<sequence>MVHDFDASLTFYSVERPFNCSKEISMLLMLLFTSSYAVTVYLLSIQFIYRYLALFNENVLFLFSGFYNIIWFILGGFVMFLWGFSIYYHGDRNQYSFLYLSKEFSDSYNLTISDIPYFSAIIYERDNSIHWNGVKMMGSLAIIVSILYGIIVFCGIVIQLKIPEQLNTFSEKNRVVQKQLFTVLVAQISVPTLIIFLPVMTMYIIPFLNIKISFPASIIVCLLSVYPAVDSIIVMFILSDYRKAVKKIYYRCTCQRNRIYNISSNGQPT</sequence>
<comment type="caution">
    <text evidence="2">The sequence shown here is derived from an EMBL/GenBank/DDBJ whole genome shotgun (WGS) entry which is preliminary data.</text>
</comment>
<dbReference type="PANTHER" id="PTHR46000:SF5">
    <property type="entry name" value="SEVEN TM RECEPTOR"/>
    <property type="match status" value="1"/>
</dbReference>
<feature type="transmembrane region" description="Helical" evidence="1">
    <location>
        <begin position="60"/>
        <end position="88"/>
    </location>
</feature>
<keyword evidence="1" id="KW-0812">Transmembrane</keyword>
<keyword evidence="1" id="KW-1133">Transmembrane helix</keyword>
<name>A0A9P1ISG6_9PELO</name>
<feature type="transmembrane region" description="Helical" evidence="1">
    <location>
        <begin position="217"/>
        <end position="238"/>
    </location>
</feature>
<dbReference type="PANTHER" id="PTHR46000">
    <property type="entry name" value="SEVEN TM RECEPTOR-RELATED"/>
    <property type="match status" value="1"/>
</dbReference>
<keyword evidence="3" id="KW-1185">Reference proteome</keyword>
<keyword evidence="1" id="KW-0472">Membrane</keyword>
<dbReference type="Pfam" id="PF10326">
    <property type="entry name" value="7TM_GPCR_Str"/>
    <property type="match status" value="1"/>
</dbReference>
<protein>
    <recommendedName>
        <fullName evidence="4">Seven TM Receptor</fullName>
    </recommendedName>
</protein>
<dbReference type="EMBL" id="CANHGI010000005">
    <property type="protein sequence ID" value="CAI5451263.1"/>
    <property type="molecule type" value="Genomic_DNA"/>
</dbReference>
<evidence type="ECO:0000313" key="3">
    <source>
        <dbReference type="Proteomes" id="UP001152747"/>
    </source>
</evidence>
<reference evidence="2" key="1">
    <citation type="submission" date="2022-11" db="EMBL/GenBank/DDBJ databases">
        <authorList>
            <person name="Kikuchi T."/>
        </authorList>
    </citation>
    <scope>NUCLEOTIDE SEQUENCE</scope>
    <source>
        <strain evidence="2">PS1010</strain>
    </source>
</reference>
<gene>
    <name evidence="2" type="ORF">CAMP_LOCUS13900</name>
</gene>
<evidence type="ECO:0000313" key="2">
    <source>
        <dbReference type="EMBL" id="CAI5451263.1"/>
    </source>
</evidence>
<feature type="transmembrane region" description="Helical" evidence="1">
    <location>
        <begin position="180"/>
        <end position="205"/>
    </location>
</feature>
<evidence type="ECO:0008006" key="4">
    <source>
        <dbReference type="Google" id="ProtNLM"/>
    </source>
</evidence>
<dbReference type="InterPro" id="IPR019428">
    <property type="entry name" value="7TM_GPCR_serpentine_rcpt_Str"/>
</dbReference>
<proteinExistence type="predicted"/>
<accession>A0A9P1ISG6</accession>
<evidence type="ECO:0000256" key="1">
    <source>
        <dbReference type="SAM" id="Phobius"/>
    </source>
</evidence>